<evidence type="ECO:0000256" key="1">
    <source>
        <dbReference type="SAM" id="MobiDB-lite"/>
    </source>
</evidence>
<dbReference type="InterPro" id="IPR051710">
    <property type="entry name" value="Phosphatase_SH3-domain"/>
</dbReference>
<dbReference type="EMBL" id="SOZJ01000004">
    <property type="protein sequence ID" value="TGJ67810.1"/>
    <property type="molecule type" value="Genomic_DNA"/>
</dbReference>
<reference evidence="2 5" key="2">
    <citation type="submission" date="2019-06" db="EMBL/GenBank/DDBJ databases">
        <authorList>
            <person name="Palmer J.M."/>
        </authorList>
    </citation>
    <scope>NUCLEOTIDE SEQUENCE [LARGE SCALE GENOMIC DNA]</scope>
    <source>
        <strain evidence="2 5">TWF102</strain>
    </source>
</reference>
<evidence type="ECO:0000313" key="3">
    <source>
        <dbReference type="EMBL" id="TGJ67810.1"/>
    </source>
</evidence>
<dbReference type="EMBL" id="WIQW01000060">
    <property type="protein sequence ID" value="KAF3090610.1"/>
    <property type="molecule type" value="Genomic_DNA"/>
</dbReference>
<name>A0A7C8JGP6_ORBOL</name>
<accession>A0A7C8JGP6</accession>
<dbReference type="PANTHER" id="PTHR16469">
    <property type="entry name" value="UBIQUITIN-ASSOCIATED AND SH3 DOMAIN-CONTAINING BA-RELATED"/>
    <property type="match status" value="1"/>
</dbReference>
<proteinExistence type="predicted"/>
<dbReference type="Proteomes" id="UP000297595">
    <property type="component" value="Unassembled WGS sequence"/>
</dbReference>
<dbReference type="Pfam" id="PF00300">
    <property type="entry name" value="His_Phos_1"/>
    <property type="match status" value="1"/>
</dbReference>
<organism evidence="2 5">
    <name type="scientific">Orbilia oligospora</name>
    <name type="common">Nematode-trapping fungus</name>
    <name type="synonym">Arthrobotrys oligospora</name>
    <dbReference type="NCBI Taxonomy" id="2813651"/>
    <lineage>
        <taxon>Eukaryota</taxon>
        <taxon>Fungi</taxon>
        <taxon>Dikarya</taxon>
        <taxon>Ascomycota</taxon>
        <taxon>Pezizomycotina</taxon>
        <taxon>Orbiliomycetes</taxon>
        <taxon>Orbiliales</taxon>
        <taxon>Orbiliaceae</taxon>
        <taxon>Orbilia</taxon>
    </lineage>
</organism>
<feature type="region of interest" description="Disordered" evidence="1">
    <location>
        <begin position="343"/>
        <end position="369"/>
    </location>
</feature>
<dbReference type="OrthoDB" id="414418at2759"/>
<evidence type="ECO:0008006" key="6">
    <source>
        <dbReference type="Google" id="ProtNLM"/>
    </source>
</evidence>
<dbReference type="Proteomes" id="UP000475325">
    <property type="component" value="Unassembled WGS sequence"/>
</dbReference>
<protein>
    <recommendedName>
        <fullName evidence="6">Phosphoglycerate mutase-like protein</fullName>
    </recommendedName>
</protein>
<dbReference type="AlphaFoldDB" id="A0A7C8JGP6"/>
<dbReference type="InterPro" id="IPR013078">
    <property type="entry name" value="His_Pase_superF_clade-1"/>
</dbReference>
<feature type="compositionally biased region" description="Basic and acidic residues" evidence="1">
    <location>
        <begin position="360"/>
        <end position="369"/>
    </location>
</feature>
<dbReference type="SUPFAM" id="SSF53254">
    <property type="entry name" value="Phosphoglycerate mutase-like"/>
    <property type="match status" value="1"/>
</dbReference>
<reference evidence="3 4" key="1">
    <citation type="submission" date="2019-03" db="EMBL/GenBank/DDBJ databases">
        <title>Nematode-trapping fungi genome.</title>
        <authorList>
            <person name="Vidal-Diez De Ulzurrun G."/>
        </authorList>
    </citation>
    <scope>NUCLEOTIDE SEQUENCE [LARGE SCALE GENOMIC DNA]</scope>
    <source>
        <strain evidence="3 4">TWF154</strain>
    </source>
</reference>
<evidence type="ECO:0000313" key="2">
    <source>
        <dbReference type="EMBL" id="KAF3090610.1"/>
    </source>
</evidence>
<sequence>MTEQDLGVYATQRIQQALKVSAEAARLFNLVRHNYTLLILILNYHYRSLDTPSSTPRMLDTIYIVRHGFRSNWVVSNDGTYNATIKSPTGIPSDPPLTSYGVDQARQLGVHLASLDIKPQQIYSSPYYRCLQTSAPIATELGLGIEGVEGGIAEWFGTAPFDHPLPATAELLKTFFPNLNADYTPIIIPAVRGETMAQVHNRAAYALTRLVEYVDKTHPEVRAIVLVSHAATVIAAGRALVGDPDMDVGAGTCSCSVYKRNDPNSSPVWIDVDGKEVQGTGTVDLNKGPVPVLPWRGKGILGGWTRERNGDCSFLSGGEERNWWFGGDEAWDFPIAKGTGVEKTLGTETSGSRGPGGDEIAGKGESAKI</sequence>
<evidence type="ECO:0000313" key="4">
    <source>
        <dbReference type="Proteomes" id="UP000297595"/>
    </source>
</evidence>
<dbReference type="InterPro" id="IPR029033">
    <property type="entry name" value="His_PPase_superfam"/>
</dbReference>
<dbReference type="Gene3D" id="3.40.50.1240">
    <property type="entry name" value="Phosphoglycerate mutase-like"/>
    <property type="match status" value="1"/>
</dbReference>
<comment type="caution">
    <text evidence="2">The sequence shown here is derived from an EMBL/GenBank/DDBJ whole genome shotgun (WGS) entry which is preliminary data.</text>
</comment>
<dbReference type="PANTHER" id="PTHR16469:SF51">
    <property type="entry name" value="TRANSCRIPTION FACTOR TAU 55 KDA SUBUNIT"/>
    <property type="match status" value="1"/>
</dbReference>
<dbReference type="CDD" id="cd07067">
    <property type="entry name" value="HP_PGM_like"/>
    <property type="match status" value="1"/>
</dbReference>
<evidence type="ECO:0000313" key="5">
    <source>
        <dbReference type="Proteomes" id="UP000475325"/>
    </source>
</evidence>
<gene>
    <name evidence="3" type="ORF">EYR41_006912</name>
    <name evidence="2" type="ORF">TWF102_009271</name>
</gene>
<dbReference type="SMART" id="SM00855">
    <property type="entry name" value="PGAM"/>
    <property type="match status" value="1"/>
</dbReference>